<dbReference type="EMBL" id="NSDM01000003">
    <property type="protein sequence ID" value="MDQ2584399.1"/>
    <property type="molecule type" value="Genomic_DNA"/>
</dbReference>
<proteinExistence type="predicted"/>
<keyword evidence="2" id="KW-1185">Reference proteome</keyword>
<dbReference type="PANTHER" id="PTHR38009:SF1">
    <property type="entry name" value="CONSERVED HYPOTHETICAL PHAGE TAIL PROTEIN"/>
    <property type="match status" value="1"/>
</dbReference>
<dbReference type="RefSeq" id="WP_306745521.1">
    <property type="nucleotide sequence ID" value="NZ_NSDM01000003.1"/>
</dbReference>
<sequence>MSDSIFATSVFFRLSIAGNDLGAFHTCDGMGAQMEVEQFTEGGNNGFAHQLPSRITWSNITMTRPVTSDSAKVVKWLNDVIKRVERKDGEIVALTPDMTPIASWQVQGIVPVRWQGPSFDPGDSQAAVETLEFAHEGIEAS</sequence>
<accession>A0ABU0WZB2</accession>
<reference evidence="1 2" key="1">
    <citation type="submission" date="2017-06" db="EMBL/GenBank/DDBJ databases">
        <title>Cultured bacterium strain Saccharothrix yanglingensis Hhs.015.</title>
        <authorList>
            <person name="Xia Y."/>
        </authorList>
    </citation>
    <scope>NUCLEOTIDE SEQUENCE [LARGE SCALE GENOMIC DNA]</scope>
    <source>
        <strain evidence="1 2">Hhs.015</strain>
    </source>
</reference>
<protein>
    <submittedName>
        <fullName evidence="1">Phage tail protein</fullName>
    </submittedName>
</protein>
<dbReference type="NCBIfam" id="TIGR02241">
    <property type="entry name" value="conserved hypothetical phage tail region protein"/>
    <property type="match status" value="1"/>
</dbReference>
<dbReference type="InterPro" id="IPR010667">
    <property type="entry name" value="Phage_T4_Gp19"/>
</dbReference>
<evidence type="ECO:0000313" key="2">
    <source>
        <dbReference type="Proteomes" id="UP001225605"/>
    </source>
</evidence>
<evidence type="ECO:0000313" key="1">
    <source>
        <dbReference type="EMBL" id="MDQ2584399.1"/>
    </source>
</evidence>
<organism evidence="1 2">
    <name type="scientific">Saccharothrix yanglingensis</name>
    <dbReference type="NCBI Taxonomy" id="659496"/>
    <lineage>
        <taxon>Bacteria</taxon>
        <taxon>Bacillati</taxon>
        <taxon>Actinomycetota</taxon>
        <taxon>Actinomycetes</taxon>
        <taxon>Pseudonocardiales</taxon>
        <taxon>Pseudonocardiaceae</taxon>
        <taxon>Saccharothrix</taxon>
    </lineage>
</organism>
<dbReference type="InterPro" id="IPR011747">
    <property type="entry name" value="CHP02241"/>
</dbReference>
<dbReference type="Pfam" id="PF06841">
    <property type="entry name" value="Phage_T4_gp19"/>
    <property type="match status" value="1"/>
</dbReference>
<gene>
    <name evidence="1" type="ORF">CKY47_10485</name>
</gene>
<dbReference type="Proteomes" id="UP001225605">
    <property type="component" value="Unassembled WGS sequence"/>
</dbReference>
<name>A0ABU0WZB2_9PSEU</name>
<comment type="caution">
    <text evidence="1">The sequence shown here is derived from an EMBL/GenBank/DDBJ whole genome shotgun (WGS) entry which is preliminary data.</text>
</comment>
<dbReference type="PANTHER" id="PTHR38009">
    <property type="entry name" value="CONSERVED HYPOTHETICAL PHAGE TAIL PROTEIN"/>
    <property type="match status" value="1"/>
</dbReference>